<organism evidence="1 2">
    <name type="scientific">Aspergillus melleus</name>
    <dbReference type="NCBI Taxonomy" id="138277"/>
    <lineage>
        <taxon>Eukaryota</taxon>
        <taxon>Fungi</taxon>
        <taxon>Dikarya</taxon>
        <taxon>Ascomycota</taxon>
        <taxon>Pezizomycotina</taxon>
        <taxon>Eurotiomycetes</taxon>
        <taxon>Eurotiomycetidae</taxon>
        <taxon>Eurotiales</taxon>
        <taxon>Aspergillaceae</taxon>
        <taxon>Aspergillus</taxon>
        <taxon>Aspergillus subgen. Circumdati</taxon>
    </lineage>
</organism>
<accession>A0ACC3BAD5</accession>
<reference evidence="1 2" key="1">
    <citation type="journal article" date="2023" name="ACS Omega">
        <title>Identification of the Neoaspergillic Acid Biosynthesis Gene Cluster by Establishing an In Vitro CRISPR-Ribonucleoprotein Genetic System in Aspergillus melleus.</title>
        <authorList>
            <person name="Yuan B."/>
            <person name="Grau M.F."/>
            <person name="Murata R.M."/>
            <person name="Torok T."/>
            <person name="Venkateswaran K."/>
            <person name="Stajich J.E."/>
            <person name="Wang C.C.C."/>
        </authorList>
    </citation>
    <scope>NUCLEOTIDE SEQUENCE [LARGE SCALE GENOMIC DNA]</scope>
    <source>
        <strain evidence="1 2">IMV 1140</strain>
    </source>
</reference>
<name>A0ACC3BAD5_9EURO</name>
<dbReference type="EMBL" id="JAOPJF010000011">
    <property type="protein sequence ID" value="KAK1147583.1"/>
    <property type="molecule type" value="Genomic_DNA"/>
</dbReference>
<evidence type="ECO:0000313" key="1">
    <source>
        <dbReference type="EMBL" id="KAK1147583.1"/>
    </source>
</evidence>
<proteinExistence type="predicted"/>
<protein>
    <submittedName>
        <fullName evidence="1">Uncharacterized protein</fullName>
    </submittedName>
</protein>
<sequence length="375" mass="42854">MGIHNEATLAKCTVFEAEMRRRLWWSLVLFDSRIGELTEYSITMLVPTWDCRVPLNISDSDLRTEMKEPPVAGGQASEAIYAVVRSELGEFIRHAPFHLDFNNPALKPIAKDLPNGGGIAALEKIIENKYLETCDPQNSLHFMTIQMTRAHLARYHLVEHYWRYSNSSSRPKESQRNAAMPRALSMLECDTKIMTSPLTKRFHWVLHSNFPFFAYIYILQRLKERPINKQAEQAWEVMSDNYEARFDVLDVVGNPLFRTFIQVVLPAWESFEAAFKRPGETLPPPRIVSGIRQKLTEMSGDTKFSGTDQHNSMVTGLKDLFTSVPMGSIDSSLSYTMDYQDNLEPMGLFPDMTAQAWLPDTMDQSNWASAEWALG</sequence>
<dbReference type="Proteomes" id="UP001177260">
    <property type="component" value="Unassembled WGS sequence"/>
</dbReference>
<evidence type="ECO:0000313" key="2">
    <source>
        <dbReference type="Proteomes" id="UP001177260"/>
    </source>
</evidence>
<comment type="caution">
    <text evidence="1">The sequence shown here is derived from an EMBL/GenBank/DDBJ whole genome shotgun (WGS) entry which is preliminary data.</text>
</comment>
<keyword evidence="2" id="KW-1185">Reference proteome</keyword>
<gene>
    <name evidence="1" type="ORF">N8T08_000925</name>
</gene>